<protein>
    <submittedName>
        <fullName evidence="2">Uncharacterized protein</fullName>
    </submittedName>
</protein>
<gene>
    <name evidence="2" type="ORF">Pcinc_034375</name>
</gene>
<organism evidence="2 3">
    <name type="scientific">Petrolisthes cinctipes</name>
    <name type="common">Flat porcelain crab</name>
    <dbReference type="NCBI Taxonomy" id="88211"/>
    <lineage>
        <taxon>Eukaryota</taxon>
        <taxon>Metazoa</taxon>
        <taxon>Ecdysozoa</taxon>
        <taxon>Arthropoda</taxon>
        <taxon>Crustacea</taxon>
        <taxon>Multicrustacea</taxon>
        <taxon>Malacostraca</taxon>
        <taxon>Eumalacostraca</taxon>
        <taxon>Eucarida</taxon>
        <taxon>Decapoda</taxon>
        <taxon>Pleocyemata</taxon>
        <taxon>Anomura</taxon>
        <taxon>Galatheoidea</taxon>
        <taxon>Porcellanidae</taxon>
        <taxon>Petrolisthes</taxon>
    </lineage>
</organism>
<evidence type="ECO:0000313" key="2">
    <source>
        <dbReference type="EMBL" id="KAK3859521.1"/>
    </source>
</evidence>
<dbReference type="AlphaFoldDB" id="A0AAE1JVR3"/>
<dbReference type="EMBL" id="JAWQEG010004998">
    <property type="protein sequence ID" value="KAK3859521.1"/>
    <property type="molecule type" value="Genomic_DNA"/>
</dbReference>
<keyword evidence="3" id="KW-1185">Reference proteome</keyword>
<name>A0AAE1JVR3_PETCI</name>
<feature type="non-terminal residue" evidence="2">
    <location>
        <position position="48"/>
    </location>
</feature>
<feature type="region of interest" description="Disordered" evidence="1">
    <location>
        <begin position="19"/>
        <end position="48"/>
    </location>
</feature>
<sequence>MDGIKDRVGEEDDKARVKMRVGVKDDSGGLPRDAPLMSGQEGVDLFTN</sequence>
<dbReference type="Proteomes" id="UP001286313">
    <property type="component" value="Unassembled WGS sequence"/>
</dbReference>
<proteinExistence type="predicted"/>
<comment type="caution">
    <text evidence="2">The sequence shown here is derived from an EMBL/GenBank/DDBJ whole genome shotgun (WGS) entry which is preliminary data.</text>
</comment>
<evidence type="ECO:0000256" key="1">
    <source>
        <dbReference type="SAM" id="MobiDB-lite"/>
    </source>
</evidence>
<accession>A0AAE1JVR3</accession>
<reference evidence="2" key="1">
    <citation type="submission" date="2023-10" db="EMBL/GenBank/DDBJ databases">
        <title>Genome assemblies of two species of porcelain crab, Petrolisthes cinctipes and Petrolisthes manimaculis (Anomura: Porcellanidae).</title>
        <authorList>
            <person name="Angst P."/>
        </authorList>
    </citation>
    <scope>NUCLEOTIDE SEQUENCE</scope>
    <source>
        <strain evidence="2">PB745_01</strain>
        <tissue evidence="2">Gill</tissue>
    </source>
</reference>
<evidence type="ECO:0000313" key="3">
    <source>
        <dbReference type="Proteomes" id="UP001286313"/>
    </source>
</evidence>